<dbReference type="Gene3D" id="1.10.530.10">
    <property type="match status" value="1"/>
</dbReference>
<proteinExistence type="predicted"/>
<comment type="caution">
    <text evidence="3">The sequence shown here is derived from an EMBL/GenBank/DDBJ whole genome shotgun (WGS) entry which is preliminary data.</text>
</comment>
<dbReference type="EMBL" id="JANFNG010000012">
    <property type="protein sequence ID" value="MCQ4082268.1"/>
    <property type="molecule type" value="Genomic_DNA"/>
</dbReference>
<gene>
    <name evidence="3" type="ORF">NGB36_17045</name>
</gene>
<dbReference type="RefSeq" id="WP_255921173.1">
    <property type="nucleotide sequence ID" value="NZ_JANFNG010000012.1"/>
</dbReference>
<keyword evidence="1" id="KW-0175">Coiled coil</keyword>
<feature type="coiled-coil region" evidence="1">
    <location>
        <begin position="65"/>
        <end position="128"/>
    </location>
</feature>
<name>A0ABT1PYS0_9ACTN</name>
<evidence type="ECO:0000313" key="3">
    <source>
        <dbReference type="EMBL" id="MCQ4082268.1"/>
    </source>
</evidence>
<keyword evidence="2" id="KW-0732">Signal</keyword>
<feature type="chain" id="PRO_5045248610" evidence="2">
    <location>
        <begin position="23"/>
        <end position="225"/>
    </location>
</feature>
<evidence type="ECO:0000256" key="2">
    <source>
        <dbReference type="SAM" id="SignalP"/>
    </source>
</evidence>
<feature type="signal peptide" evidence="2">
    <location>
        <begin position="1"/>
        <end position="22"/>
    </location>
</feature>
<dbReference type="Proteomes" id="UP001057702">
    <property type="component" value="Unassembled WGS sequence"/>
</dbReference>
<keyword evidence="4" id="KW-1185">Reference proteome</keyword>
<dbReference type="InterPro" id="IPR023346">
    <property type="entry name" value="Lysozyme-like_dom_sf"/>
</dbReference>
<sequence length="225" mass="23337">MSRISVRGIAVASATAVTTVGAVVGVASGSEPTAAASQPVEAADATLLDTIATGQQANAQAASFTEQAQTQQAEAQAAAQQAAAEAARQKAAAEAAAKKAAQEAAAAKAAAEKKAQEEEQSLQQTIDTSVSGIQALAQQIIGDSHQYQCFSWIVSRESGWNYQATNPSTGAYGLVQALPGDKMASAGSDWRTNPATQIKWGLSYMDSRYGSPCEAQSFWENNGWY</sequence>
<evidence type="ECO:0000256" key="1">
    <source>
        <dbReference type="SAM" id="Coils"/>
    </source>
</evidence>
<protein>
    <submittedName>
        <fullName evidence="3">Lytic transglycosylase domain-containing protein</fullName>
    </submittedName>
</protein>
<dbReference type="SUPFAM" id="SSF53955">
    <property type="entry name" value="Lysozyme-like"/>
    <property type="match status" value="1"/>
</dbReference>
<organism evidence="3 4">
    <name type="scientific">Streptomyces humicola</name>
    <dbReference type="NCBI Taxonomy" id="2953240"/>
    <lineage>
        <taxon>Bacteria</taxon>
        <taxon>Bacillati</taxon>
        <taxon>Actinomycetota</taxon>
        <taxon>Actinomycetes</taxon>
        <taxon>Kitasatosporales</taxon>
        <taxon>Streptomycetaceae</taxon>
        <taxon>Streptomyces</taxon>
    </lineage>
</organism>
<reference evidence="3" key="1">
    <citation type="submission" date="2022-06" db="EMBL/GenBank/DDBJ databases">
        <title>Draft genome sequence of Streptomyces sp. RB6PN25 isolated from peat swamp forest in Thailand.</title>
        <authorList>
            <person name="Duangmal K."/>
            <person name="Klaysubun C."/>
        </authorList>
    </citation>
    <scope>NUCLEOTIDE SEQUENCE</scope>
    <source>
        <strain evidence="3">RB6PN25</strain>
    </source>
</reference>
<accession>A0ABT1PYS0</accession>
<evidence type="ECO:0000313" key="4">
    <source>
        <dbReference type="Proteomes" id="UP001057702"/>
    </source>
</evidence>